<feature type="transmembrane region" description="Helical" evidence="1">
    <location>
        <begin position="192"/>
        <end position="214"/>
    </location>
</feature>
<evidence type="ECO:0000313" key="2">
    <source>
        <dbReference type="EMBL" id="CYW20254.1"/>
    </source>
</evidence>
<accession>A0A0Z8N3S2</accession>
<protein>
    <submittedName>
        <fullName evidence="2">Uncharacterized protein</fullName>
    </submittedName>
</protein>
<dbReference type="Proteomes" id="UP000072933">
    <property type="component" value="Unassembled WGS sequence"/>
</dbReference>
<keyword evidence="1" id="KW-0472">Membrane</keyword>
<feature type="transmembrane region" description="Helical" evidence="1">
    <location>
        <begin position="123"/>
        <end position="145"/>
    </location>
</feature>
<dbReference type="AlphaFoldDB" id="A0A0Z8N3S2"/>
<dbReference type="RefSeq" id="WP_029694466.1">
    <property type="nucleotide sequence ID" value="NZ_CEJO01000020.1"/>
</dbReference>
<dbReference type="EMBL" id="FIID01000031">
    <property type="protein sequence ID" value="CYW20254.1"/>
    <property type="molecule type" value="Genomic_DNA"/>
</dbReference>
<feature type="transmembrane region" description="Helical" evidence="1">
    <location>
        <begin position="50"/>
        <end position="72"/>
    </location>
</feature>
<feature type="transmembrane region" description="Helical" evidence="1">
    <location>
        <begin position="151"/>
        <end position="171"/>
    </location>
</feature>
<keyword evidence="1" id="KW-0812">Transmembrane</keyword>
<evidence type="ECO:0000313" key="3">
    <source>
        <dbReference type="Proteomes" id="UP000072933"/>
    </source>
</evidence>
<gene>
    <name evidence="2" type="ORF">ERS132370_02057</name>
</gene>
<feature type="transmembrane region" description="Helical" evidence="1">
    <location>
        <begin position="92"/>
        <end position="111"/>
    </location>
</feature>
<sequence>MKKTLLDASFEESLNLYDDPSYKKFGKPNFESAQETEKYRGTFKGNWNTFWWSLFLIFGVNYLFAVISNMIYYLPSEKTSITGSPINFFPYWIFYLLAFLWLLIVILGKRFKFKFILTYRTQFHIFVTYFIWLLIEFNLLLLNVFYGTLGILGVGVIYFSQAVIIGNLFNNKIKSLSQLLYGQFLPSRLDRAFSFLARYFWIVVIILTVLKWILEGWKGMDGLGVLGALSIWFITNIGILTLQIYLFLPFFLQGYYKWKYPEEYREWEGKTKEEWY</sequence>
<feature type="transmembrane region" description="Helical" evidence="1">
    <location>
        <begin position="226"/>
        <end position="252"/>
    </location>
</feature>
<organism evidence="2 3">
    <name type="scientific">Streptococcus suis</name>
    <dbReference type="NCBI Taxonomy" id="1307"/>
    <lineage>
        <taxon>Bacteria</taxon>
        <taxon>Bacillati</taxon>
        <taxon>Bacillota</taxon>
        <taxon>Bacilli</taxon>
        <taxon>Lactobacillales</taxon>
        <taxon>Streptococcaceae</taxon>
        <taxon>Streptococcus</taxon>
    </lineage>
</organism>
<keyword evidence="1" id="KW-1133">Transmembrane helix</keyword>
<reference evidence="2 3" key="1">
    <citation type="submission" date="2016-02" db="EMBL/GenBank/DDBJ databases">
        <authorList>
            <consortium name="Pathogen Informatics"/>
        </authorList>
    </citation>
    <scope>NUCLEOTIDE SEQUENCE [LARGE SCALE GENOMIC DNA]</scope>
    <source>
        <strain evidence="2 3">LSS8</strain>
    </source>
</reference>
<evidence type="ECO:0000256" key="1">
    <source>
        <dbReference type="SAM" id="Phobius"/>
    </source>
</evidence>
<proteinExistence type="predicted"/>
<name>A0A0Z8N3S2_STRSU</name>